<dbReference type="Gene3D" id="1.10.10.10">
    <property type="entry name" value="Winged helix-like DNA-binding domain superfamily/Winged helix DNA-binding domain"/>
    <property type="match status" value="1"/>
</dbReference>
<proteinExistence type="inferred from homology"/>
<feature type="domain" description="Sugar-binding" evidence="5">
    <location>
        <begin position="76"/>
        <end position="327"/>
    </location>
</feature>
<accession>A0A2S5KNI0</accession>
<dbReference type="InterPro" id="IPR007324">
    <property type="entry name" value="Sugar-bd_dom_put"/>
</dbReference>
<evidence type="ECO:0000313" key="6">
    <source>
        <dbReference type="EMBL" id="PPC76407.1"/>
    </source>
</evidence>
<dbReference type="AlphaFoldDB" id="A0A2S5KNI0"/>
<dbReference type="Proteomes" id="UP000238196">
    <property type="component" value="Unassembled WGS sequence"/>
</dbReference>
<dbReference type="SUPFAM" id="SSF100950">
    <property type="entry name" value="NagB/RpiA/CoA transferase-like"/>
    <property type="match status" value="1"/>
</dbReference>
<evidence type="ECO:0000259" key="5">
    <source>
        <dbReference type="Pfam" id="PF04198"/>
    </source>
</evidence>
<evidence type="ECO:0000256" key="2">
    <source>
        <dbReference type="ARBA" id="ARBA00023015"/>
    </source>
</evidence>
<dbReference type="Pfam" id="PF04198">
    <property type="entry name" value="Sugar-bind"/>
    <property type="match status" value="1"/>
</dbReference>
<evidence type="ECO:0000256" key="3">
    <source>
        <dbReference type="ARBA" id="ARBA00023125"/>
    </source>
</evidence>
<dbReference type="InterPro" id="IPR051054">
    <property type="entry name" value="SorC_transcr_regulators"/>
</dbReference>
<dbReference type="GO" id="GO:0030246">
    <property type="term" value="F:carbohydrate binding"/>
    <property type="evidence" value="ECO:0007669"/>
    <property type="project" value="InterPro"/>
</dbReference>
<dbReference type="OrthoDB" id="9808171at2"/>
<keyword evidence="3" id="KW-0238">DNA-binding</keyword>
<gene>
    <name evidence="6" type="ORF">C4K68_15750</name>
</gene>
<dbReference type="InterPro" id="IPR037171">
    <property type="entry name" value="NagB/RpiA_transferase-like"/>
</dbReference>
<evidence type="ECO:0000256" key="1">
    <source>
        <dbReference type="ARBA" id="ARBA00010466"/>
    </source>
</evidence>
<sequence>MSNQEKHSTIDDSVIESSGSNSSRLRLRAAWMYFVEGMTQNDIAKQLGLGRVTVLRMLATAKEQQEVKISIDHGLADCVRLERALEQRFDIGEVIVVPLSEPDRDAAIPISAATGRYVSSIIRPHMKIGVGWGRTLLSSLSFMPQNAIEGLSVVSMLGGIMKASKFNPAEFAWRFADTFNAECFLMTAPALVDSPETRERLVSHCGLHEVFNLAETLDAVLLSAGAMLPDATYRRIGMISAEEQEHARQQGAVGDMMLHFYNVQGELVDSPLNDRVMSVPLPTLAKVPIRILSSGGMEKVEAMLGAIRMLKPTVLITDEWAAAKILSMTEA</sequence>
<evidence type="ECO:0000256" key="4">
    <source>
        <dbReference type="ARBA" id="ARBA00023163"/>
    </source>
</evidence>
<dbReference type="GO" id="GO:0003677">
    <property type="term" value="F:DNA binding"/>
    <property type="evidence" value="ECO:0007669"/>
    <property type="project" value="UniProtKB-KW"/>
</dbReference>
<dbReference type="InterPro" id="IPR036388">
    <property type="entry name" value="WH-like_DNA-bd_sf"/>
</dbReference>
<name>A0A2S5KNI0_9PROT</name>
<reference evidence="6 7" key="1">
    <citation type="submission" date="2018-02" db="EMBL/GenBank/DDBJ databases">
        <title>novel marine gammaproteobacteria from coastal saline agro ecosystem.</title>
        <authorList>
            <person name="Krishnan R."/>
            <person name="Ramesh Kumar N."/>
        </authorList>
    </citation>
    <scope>NUCLEOTIDE SEQUENCE [LARGE SCALE GENOMIC DNA]</scope>
    <source>
        <strain evidence="6 7">228</strain>
    </source>
</reference>
<keyword evidence="4" id="KW-0804">Transcription</keyword>
<dbReference type="PANTHER" id="PTHR34294">
    <property type="entry name" value="TRANSCRIPTIONAL REGULATOR-RELATED"/>
    <property type="match status" value="1"/>
</dbReference>
<comment type="similarity">
    <text evidence="1">Belongs to the SorC transcriptional regulatory family.</text>
</comment>
<comment type="caution">
    <text evidence="6">The sequence shown here is derived from an EMBL/GenBank/DDBJ whole genome shotgun (WGS) entry which is preliminary data.</text>
</comment>
<keyword evidence="2" id="KW-0805">Transcription regulation</keyword>
<protein>
    <submittedName>
        <fullName evidence="6">LacI family transcriptional regulator</fullName>
    </submittedName>
</protein>
<dbReference type="PANTHER" id="PTHR34294:SF1">
    <property type="entry name" value="TRANSCRIPTIONAL REGULATOR LSRR"/>
    <property type="match status" value="1"/>
</dbReference>
<dbReference type="Gene3D" id="3.40.50.1360">
    <property type="match status" value="1"/>
</dbReference>
<dbReference type="EMBL" id="PRLP01000052">
    <property type="protein sequence ID" value="PPC76407.1"/>
    <property type="molecule type" value="Genomic_DNA"/>
</dbReference>
<evidence type="ECO:0000313" key="7">
    <source>
        <dbReference type="Proteomes" id="UP000238196"/>
    </source>
</evidence>
<organism evidence="6 7">
    <name type="scientific">Proteobacteria bacterium 228</name>
    <dbReference type="NCBI Taxonomy" id="2083153"/>
    <lineage>
        <taxon>Bacteria</taxon>
        <taxon>Pseudomonadati</taxon>
        <taxon>Pseudomonadota</taxon>
    </lineage>
</organism>